<keyword evidence="5 7" id="KW-0472">Membrane</keyword>
<evidence type="ECO:0000313" key="10">
    <source>
        <dbReference type="Proteomes" id="UP001500730"/>
    </source>
</evidence>
<evidence type="ECO:0000256" key="5">
    <source>
        <dbReference type="ARBA" id="ARBA00023136"/>
    </source>
</evidence>
<keyword evidence="4 7" id="KW-1133">Transmembrane helix</keyword>
<feature type="transmembrane region" description="Helical" evidence="7">
    <location>
        <begin position="107"/>
        <end position="131"/>
    </location>
</feature>
<feature type="domain" description="GtrA/DPMS transmembrane" evidence="8">
    <location>
        <begin position="78"/>
        <end position="196"/>
    </location>
</feature>
<reference evidence="10" key="1">
    <citation type="journal article" date="2019" name="Int. J. Syst. Evol. Microbiol.">
        <title>The Global Catalogue of Microorganisms (GCM) 10K type strain sequencing project: providing services to taxonomists for standard genome sequencing and annotation.</title>
        <authorList>
            <consortium name="The Broad Institute Genomics Platform"/>
            <consortium name="The Broad Institute Genome Sequencing Center for Infectious Disease"/>
            <person name="Wu L."/>
            <person name="Ma J."/>
        </authorList>
    </citation>
    <scope>NUCLEOTIDE SEQUENCE [LARGE SCALE GENOMIC DNA]</scope>
    <source>
        <strain evidence="10">JCM 16259</strain>
    </source>
</reference>
<sequence length="204" mass="22284">MPDSETRPETGADVSAPSGPGPVSTTPGPPQETAEPTPSPTATEDPAENSAEARQAPGGMQGPQGPLFRLIKDQRVLFLMVGGVNTLVGTLWFVLFDSLLGHRWNGWGHYPALVLTYVFSILCAFVLYRKLVFRVHGHVWRDLVRFASVYVLAFFINLALLAVLVNGLHWPAIVSQFIIVFVTTALSWFGHSSFSFRRSGDGDS</sequence>
<evidence type="ECO:0000256" key="1">
    <source>
        <dbReference type="ARBA" id="ARBA00004141"/>
    </source>
</evidence>
<dbReference type="PANTHER" id="PTHR38459">
    <property type="entry name" value="PROPHAGE BACTOPRENOL-LINKED GLUCOSE TRANSLOCASE HOMOLOG"/>
    <property type="match status" value="1"/>
</dbReference>
<organism evidence="9 10">
    <name type="scientific">Terrabacter carboxydivorans</name>
    <dbReference type="NCBI Taxonomy" id="619730"/>
    <lineage>
        <taxon>Bacteria</taxon>
        <taxon>Bacillati</taxon>
        <taxon>Actinomycetota</taxon>
        <taxon>Actinomycetes</taxon>
        <taxon>Micrococcales</taxon>
        <taxon>Intrasporangiaceae</taxon>
        <taxon>Terrabacter</taxon>
    </lineage>
</organism>
<name>A0ABP5YWD2_9MICO</name>
<evidence type="ECO:0000259" key="8">
    <source>
        <dbReference type="Pfam" id="PF04138"/>
    </source>
</evidence>
<feature type="transmembrane region" description="Helical" evidence="7">
    <location>
        <begin position="170"/>
        <end position="189"/>
    </location>
</feature>
<protein>
    <recommendedName>
        <fullName evidence="8">GtrA/DPMS transmembrane domain-containing protein</fullName>
    </recommendedName>
</protein>
<comment type="similarity">
    <text evidence="2">Belongs to the GtrA family.</text>
</comment>
<dbReference type="RefSeq" id="WP_344255507.1">
    <property type="nucleotide sequence ID" value="NZ_BAAARE010000011.1"/>
</dbReference>
<dbReference type="EMBL" id="BAAARE010000011">
    <property type="protein sequence ID" value="GAA2488108.1"/>
    <property type="molecule type" value="Genomic_DNA"/>
</dbReference>
<feature type="transmembrane region" description="Helical" evidence="7">
    <location>
        <begin position="143"/>
        <end position="164"/>
    </location>
</feature>
<feature type="region of interest" description="Disordered" evidence="6">
    <location>
        <begin position="1"/>
        <end position="61"/>
    </location>
</feature>
<evidence type="ECO:0000256" key="2">
    <source>
        <dbReference type="ARBA" id="ARBA00009399"/>
    </source>
</evidence>
<dbReference type="InterPro" id="IPR007267">
    <property type="entry name" value="GtrA_DPMS_TM"/>
</dbReference>
<evidence type="ECO:0000256" key="4">
    <source>
        <dbReference type="ARBA" id="ARBA00022989"/>
    </source>
</evidence>
<comment type="subcellular location">
    <subcellularLocation>
        <location evidence="1">Membrane</location>
        <topology evidence="1">Multi-pass membrane protein</topology>
    </subcellularLocation>
</comment>
<dbReference type="Pfam" id="PF04138">
    <property type="entry name" value="GtrA_DPMS_TM"/>
    <property type="match status" value="1"/>
</dbReference>
<keyword evidence="10" id="KW-1185">Reference proteome</keyword>
<feature type="compositionally biased region" description="Basic and acidic residues" evidence="6">
    <location>
        <begin position="1"/>
        <end position="10"/>
    </location>
</feature>
<keyword evidence="3 7" id="KW-0812">Transmembrane</keyword>
<feature type="transmembrane region" description="Helical" evidence="7">
    <location>
        <begin position="76"/>
        <end position="95"/>
    </location>
</feature>
<dbReference type="PANTHER" id="PTHR38459:SF1">
    <property type="entry name" value="PROPHAGE BACTOPRENOL-LINKED GLUCOSE TRANSLOCASE HOMOLOG"/>
    <property type="match status" value="1"/>
</dbReference>
<evidence type="ECO:0000313" key="9">
    <source>
        <dbReference type="EMBL" id="GAA2488108.1"/>
    </source>
</evidence>
<feature type="compositionally biased region" description="Low complexity" evidence="6">
    <location>
        <begin position="14"/>
        <end position="44"/>
    </location>
</feature>
<dbReference type="Proteomes" id="UP001500730">
    <property type="component" value="Unassembled WGS sequence"/>
</dbReference>
<dbReference type="InterPro" id="IPR051401">
    <property type="entry name" value="GtrA_CellWall_Glycosyl"/>
</dbReference>
<accession>A0ABP5YWD2</accession>
<evidence type="ECO:0000256" key="3">
    <source>
        <dbReference type="ARBA" id="ARBA00022692"/>
    </source>
</evidence>
<comment type="caution">
    <text evidence="9">The sequence shown here is derived from an EMBL/GenBank/DDBJ whole genome shotgun (WGS) entry which is preliminary data.</text>
</comment>
<evidence type="ECO:0000256" key="7">
    <source>
        <dbReference type="SAM" id="Phobius"/>
    </source>
</evidence>
<evidence type="ECO:0000256" key="6">
    <source>
        <dbReference type="SAM" id="MobiDB-lite"/>
    </source>
</evidence>
<proteinExistence type="inferred from homology"/>
<gene>
    <name evidence="9" type="ORF">GCM10009858_27650</name>
</gene>